<dbReference type="Proteomes" id="UP001500920">
    <property type="component" value="Unassembled WGS sequence"/>
</dbReference>
<evidence type="ECO:0000256" key="4">
    <source>
        <dbReference type="ARBA" id="ARBA00023163"/>
    </source>
</evidence>
<organism evidence="7 8">
    <name type="scientific">Salinicoccus jeotgali</name>
    <dbReference type="NCBI Taxonomy" id="381634"/>
    <lineage>
        <taxon>Bacteria</taxon>
        <taxon>Bacillati</taxon>
        <taxon>Bacillota</taxon>
        <taxon>Bacilli</taxon>
        <taxon>Bacillales</taxon>
        <taxon>Staphylococcaceae</taxon>
        <taxon>Salinicoccus</taxon>
    </lineage>
</organism>
<keyword evidence="8" id="KW-1185">Reference proteome</keyword>
<dbReference type="InterPro" id="IPR021153">
    <property type="entry name" value="HrcA_C"/>
</dbReference>
<dbReference type="InterPro" id="IPR023120">
    <property type="entry name" value="WHTH_transcript_rep_HrcA_IDD"/>
</dbReference>
<comment type="function">
    <text evidence="5">Negative regulator of class I heat shock genes (grpE-dnaK-dnaJ and groELS operons). Prevents heat-shock induction of these operons.</text>
</comment>
<dbReference type="Pfam" id="PF01628">
    <property type="entry name" value="HrcA"/>
    <property type="match status" value="1"/>
</dbReference>
<dbReference type="Gene3D" id="3.30.390.60">
    <property type="entry name" value="Heat-inducible transcription repressor hrca homolog, domain 3"/>
    <property type="match status" value="1"/>
</dbReference>
<dbReference type="PIRSF" id="PIRSF005485">
    <property type="entry name" value="HrcA"/>
    <property type="match status" value="1"/>
</dbReference>
<proteinExistence type="inferred from homology"/>
<dbReference type="PANTHER" id="PTHR34824">
    <property type="entry name" value="HEAT-INDUCIBLE TRANSCRIPTION REPRESSOR HRCA"/>
    <property type="match status" value="1"/>
</dbReference>
<dbReference type="Gene3D" id="1.10.10.10">
    <property type="entry name" value="Winged helix-like DNA-binding domain superfamily/Winged helix DNA-binding domain"/>
    <property type="match status" value="1"/>
</dbReference>
<reference evidence="8" key="1">
    <citation type="journal article" date="2019" name="Int. J. Syst. Evol. Microbiol.">
        <title>The Global Catalogue of Microorganisms (GCM) 10K type strain sequencing project: providing services to taxonomists for standard genome sequencing and annotation.</title>
        <authorList>
            <consortium name="The Broad Institute Genomics Platform"/>
            <consortium name="The Broad Institute Genome Sequencing Center for Infectious Disease"/>
            <person name="Wu L."/>
            <person name="Ma J."/>
        </authorList>
    </citation>
    <scope>NUCLEOTIDE SEQUENCE [LARGE SCALE GENOMIC DNA]</scope>
    <source>
        <strain evidence="8">JCM 16981</strain>
    </source>
</reference>
<dbReference type="SUPFAM" id="SSF46785">
    <property type="entry name" value="Winged helix' DNA-binding domain"/>
    <property type="match status" value="1"/>
</dbReference>
<keyword evidence="3 5" id="KW-0346">Stress response</keyword>
<keyword evidence="4 5" id="KW-0804">Transcription</keyword>
<keyword evidence="1 5" id="KW-0678">Repressor</keyword>
<name>A0ABP7EGI0_9STAP</name>
<sequence>MPISSKYLIDKYNLDISSATVRNEMAKLEADGFLTKPHTSAGRIPARKALRFYIDRLNQQLSTDSDALDFTFLPKMEREMDRNQMSRSLADMISGTTQYLTQVSLSEEDEKVKGLLLTPITTHTLLLIIVLQSGAIRKIPVNMEDAITVPELEKLGNELNVLTFDQPISRLPEIIHAMKVRHALNGLKTNLARAAAEAAGEPGQIVGHSGFNHLIHQISSDISTLQLLYDDMESDQLNELIDLTKIDGVDVYFSDELNRDYDSISVIATDFHVNGMSGNLMIIGPELMGYKKVIGLMYAIRNQEMKKE</sequence>
<feature type="domain" description="Heat-inducible transcription repressor HrcA C-terminal" evidence="6">
    <location>
        <begin position="87"/>
        <end position="294"/>
    </location>
</feature>
<comment type="caution">
    <text evidence="7">The sequence shown here is derived from an EMBL/GenBank/DDBJ whole genome shotgun (WGS) entry which is preliminary data.</text>
</comment>
<keyword evidence="2 5" id="KW-0805">Transcription regulation</keyword>
<dbReference type="EMBL" id="BAABCK010000012">
    <property type="protein sequence ID" value="GAA3716899.1"/>
    <property type="molecule type" value="Genomic_DNA"/>
</dbReference>
<dbReference type="HAMAP" id="MF_00081">
    <property type="entry name" value="HrcA"/>
    <property type="match status" value="1"/>
</dbReference>
<accession>A0ABP7EGI0</accession>
<dbReference type="Gene3D" id="3.30.450.40">
    <property type="match status" value="1"/>
</dbReference>
<dbReference type="InterPro" id="IPR036390">
    <property type="entry name" value="WH_DNA-bd_sf"/>
</dbReference>
<evidence type="ECO:0000313" key="8">
    <source>
        <dbReference type="Proteomes" id="UP001500920"/>
    </source>
</evidence>
<dbReference type="InterPro" id="IPR029016">
    <property type="entry name" value="GAF-like_dom_sf"/>
</dbReference>
<protein>
    <recommendedName>
        <fullName evidence="5">Heat-inducible transcription repressor HrcA</fullName>
    </recommendedName>
</protein>
<gene>
    <name evidence="5 7" type="primary">hrcA</name>
    <name evidence="7" type="ORF">GCM10022378_03880</name>
</gene>
<dbReference type="SUPFAM" id="SSF55781">
    <property type="entry name" value="GAF domain-like"/>
    <property type="match status" value="1"/>
</dbReference>
<dbReference type="PANTHER" id="PTHR34824:SF1">
    <property type="entry name" value="HEAT-INDUCIBLE TRANSCRIPTION REPRESSOR HRCA"/>
    <property type="match status" value="1"/>
</dbReference>
<comment type="similarity">
    <text evidence="5">Belongs to the HrcA family.</text>
</comment>
<dbReference type="InterPro" id="IPR036388">
    <property type="entry name" value="WH-like_DNA-bd_sf"/>
</dbReference>
<evidence type="ECO:0000313" key="7">
    <source>
        <dbReference type="EMBL" id="GAA3716899.1"/>
    </source>
</evidence>
<evidence type="ECO:0000256" key="2">
    <source>
        <dbReference type="ARBA" id="ARBA00023015"/>
    </source>
</evidence>
<evidence type="ECO:0000256" key="1">
    <source>
        <dbReference type="ARBA" id="ARBA00022491"/>
    </source>
</evidence>
<dbReference type="InterPro" id="IPR002571">
    <property type="entry name" value="HrcA"/>
</dbReference>
<evidence type="ECO:0000259" key="6">
    <source>
        <dbReference type="Pfam" id="PF01628"/>
    </source>
</evidence>
<evidence type="ECO:0000256" key="3">
    <source>
        <dbReference type="ARBA" id="ARBA00023016"/>
    </source>
</evidence>
<evidence type="ECO:0000256" key="5">
    <source>
        <dbReference type="HAMAP-Rule" id="MF_00081"/>
    </source>
</evidence>